<keyword evidence="9" id="KW-1185">Reference proteome</keyword>
<keyword evidence="3" id="KW-0175">Coiled coil</keyword>
<dbReference type="InterPro" id="IPR016903">
    <property type="entry name" value="Nucleolar_cplx-assoc_3"/>
</dbReference>
<dbReference type="EMBL" id="CP119941">
    <property type="protein sequence ID" value="WFD04384.1"/>
    <property type="molecule type" value="Genomic_DNA"/>
</dbReference>
<dbReference type="Proteomes" id="UP001214603">
    <property type="component" value="Chromosome 8"/>
</dbReference>
<accession>A0AAF0IUJ6</accession>
<feature type="domain" description="CCAAT-binding factor" evidence="6">
    <location>
        <begin position="666"/>
        <end position="795"/>
    </location>
</feature>
<feature type="region of interest" description="Disordered" evidence="5">
    <location>
        <begin position="504"/>
        <end position="555"/>
    </location>
</feature>
<dbReference type="AlphaFoldDB" id="A0AAF0IUJ6"/>
<feature type="region of interest" description="Disordered" evidence="5">
    <location>
        <begin position="1"/>
        <end position="256"/>
    </location>
</feature>
<feature type="domain" description="Nucleolar complex-associated protein 3 N-terminal" evidence="7">
    <location>
        <begin position="287"/>
        <end position="392"/>
    </location>
</feature>
<evidence type="ECO:0000256" key="5">
    <source>
        <dbReference type="SAM" id="MobiDB-lite"/>
    </source>
</evidence>
<feature type="compositionally biased region" description="Basic and acidic residues" evidence="5">
    <location>
        <begin position="187"/>
        <end position="211"/>
    </location>
</feature>
<sequence>MARAAASGRARGSARAPRPTKKRAAPKAAPPPKRTRPNPDGDDDDDDEALAELATDAQAMVGSDDDDDVGAMHFLSRAHLPDVSDAGAQGRERERVQAEKRKQRETLDAMRRPPEHDAPSEDSTDMEGASDSEEASELDGDGDLDDEDLDDEDLDDDDAGASDLEDDDAGASDLEDAYLQQAAKRSKREERAQERAREALAHRRLPVRTEDGAIEELDADEAPEPEASRVVFRDSDLESSEEEAPAPRTPASSAVHSTRFGLRAPYEIIAEAHASDAARLAAGLALAREQIAHLASQIVGDPELGLHWLRRLLVFAHTHADAPPDAPGKPRVPVHAYIRQLALLSLLAVFVDILPGYRIRPLSEQETQERVSQEVARRRDWEQGLVVVYREYLEVCEAEVRRATPLAPVALRSFCTLLTRASHFNYRKNLLAVIVSQLSRRAWTASSEQCYAALATLLADDHDGEVSLEAVMLLYRMIRERKLAVHANVLDILAHLRLRDELGTHHRTGPMGSASAAPARAPRRTSAAESRRADPRAVRKGLAAHVSKKQAKRNRELRAIESEMREAEAAVDVEERSRNQSETLKLVFALYFRILKTPAVPQQLLAAALEGIVLFAHHVSLDFFHDLIRVLSAQLHDAMALVDGAHTVDTDDLRAAPRHVGMRAALLMIVTALELLRGQGEALEIDIADFFVALYQLLLPLSMSTCFEEEAALPAPAQAPPQRGRTPGLRRWSESAMLFHALDVGFVRVSRQAVYMTIDRTAAVVKRLLTAALQWPTGSALRALQTAHTILVRTAVVDSRFEALLDTRDSVRDGQHDAYASIPEGARVLASGEAAYELFLLATAHANSQVRESASALLDWTR</sequence>
<dbReference type="InterPro" id="IPR011501">
    <property type="entry name" value="Noc3_N"/>
</dbReference>
<evidence type="ECO:0000256" key="3">
    <source>
        <dbReference type="ARBA" id="ARBA00023054"/>
    </source>
</evidence>
<evidence type="ECO:0000259" key="6">
    <source>
        <dbReference type="Pfam" id="PF03914"/>
    </source>
</evidence>
<evidence type="ECO:0000259" key="7">
    <source>
        <dbReference type="Pfam" id="PF07540"/>
    </source>
</evidence>
<comment type="similarity">
    <text evidence="2">Belongs to the CBF/MAK21 family.</text>
</comment>
<feature type="compositionally biased region" description="Acidic residues" evidence="5">
    <location>
        <begin position="212"/>
        <end position="224"/>
    </location>
</feature>
<reference evidence="8" key="1">
    <citation type="submission" date="2023-03" db="EMBL/GenBank/DDBJ databases">
        <title>Mating type loci evolution in Malassezia.</title>
        <authorList>
            <person name="Coelho M.A."/>
        </authorList>
    </citation>
    <scope>NUCLEOTIDE SEQUENCE</scope>
    <source>
        <strain evidence="8">CBS 7876</strain>
    </source>
</reference>
<proteinExistence type="inferred from homology"/>
<gene>
    <name evidence="8" type="ORF">MOBT1_003091</name>
</gene>
<feature type="compositionally biased region" description="Acidic residues" evidence="5">
    <location>
        <begin position="120"/>
        <end position="176"/>
    </location>
</feature>
<protein>
    <recommendedName>
        <fullName evidence="10">Nucleolar complex-associated protein 3</fullName>
    </recommendedName>
</protein>
<feature type="compositionally biased region" description="Acidic residues" evidence="5">
    <location>
        <begin position="40"/>
        <end position="50"/>
    </location>
</feature>
<feature type="compositionally biased region" description="Basic and acidic residues" evidence="5">
    <location>
        <begin position="90"/>
        <end position="119"/>
    </location>
</feature>
<dbReference type="Pfam" id="PF07540">
    <property type="entry name" value="NOC3p"/>
    <property type="match status" value="1"/>
</dbReference>
<organism evidence="8 9">
    <name type="scientific">Malassezia obtusa</name>
    <dbReference type="NCBI Taxonomy" id="76774"/>
    <lineage>
        <taxon>Eukaryota</taxon>
        <taxon>Fungi</taxon>
        <taxon>Dikarya</taxon>
        <taxon>Basidiomycota</taxon>
        <taxon>Ustilaginomycotina</taxon>
        <taxon>Malasseziomycetes</taxon>
        <taxon>Malasseziales</taxon>
        <taxon>Malasseziaceae</taxon>
        <taxon>Malassezia</taxon>
    </lineage>
</organism>
<evidence type="ECO:0000313" key="9">
    <source>
        <dbReference type="Proteomes" id="UP001214603"/>
    </source>
</evidence>
<comment type="subcellular location">
    <subcellularLocation>
        <location evidence="1">Nucleus</location>
        <location evidence="1">Nucleolus</location>
    </subcellularLocation>
</comment>
<evidence type="ECO:0000256" key="1">
    <source>
        <dbReference type="ARBA" id="ARBA00004604"/>
    </source>
</evidence>
<dbReference type="Pfam" id="PF03914">
    <property type="entry name" value="CBF"/>
    <property type="match status" value="1"/>
</dbReference>
<feature type="compositionally biased region" description="Low complexity" evidence="5">
    <location>
        <begin position="1"/>
        <end position="17"/>
    </location>
</feature>
<feature type="compositionally biased region" description="Low complexity" evidence="5">
    <location>
        <begin position="513"/>
        <end position="528"/>
    </location>
</feature>
<keyword evidence="4" id="KW-0539">Nucleus</keyword>
<evidence type="ECO:0000256" key="2">
    <source>
        <dbReference type="ARBA" id="ARBA00007797"/>
    </source>
</evidence>
<evidence type="ECO:0008006" key="10">
    <source>
        <dbReference type="Google" id="ProtNLM"/>
    </source>
</evidence>
<dbReference type="GO" id="GO:0005730">
    <property type="term" value="C:nucleolus"/>
    <property type="evidence" value="ECO:0007669"/>
    <property type="project" value="UniProtKB-SubCell"/>
</dbReference>
<evidence type="ECO:0000313" key="8">
    <source>
        <dbReference type="EMBL" id="WFD04384.1"/>
    </source>
</evidence>
<name>A0AAF0IUJ6_9BASI</name>
<evidence type="ECO:0000256" key="4">
    <source>
        <dbReference type="ARBA" id="ARBA00023242"/>
    </source>
</evidence>
<dbReference type="PANTHER" id="PTHR14428">
    <property type="entry name" value="NUCLEOLAR COMPLEX PROTEIN 3"/>
    <property type="match status" value="1"/>
</dbReference>
<dbReference type="InterPro" id="IPR005612">
    <property type="entry name" value="CCAAT-binding_factor"/>
</dbReference>
<dbReference type="PANTHER" id="PTHR14428:SF5">
    <property type="entry name" value="NUCLEOLAR COMPLEX PROTEIN 3 HOMOLOG"/>
    <property type="match status" value="1"/>
</dbReference>
<dbReference type="GO" id="GO:0003682">
    <property type="term" value="F:chromatin binding"/>
    <property type="evidence" value="ECO:0007669"/>
    <property type="project" value="TreeGrafter"/>
</dbReference>
<dbReference type="GO" id="GO:0006270">
    <property type="term" value="P:DNA replication initiation"/>
    <property type="evidence" value="ECO:0007669"/>
    <property type="project" value="TreeGrafter"/>
</dbReference>